<evidence type="ECO:0000313" key="3">
    <source>
        <dbReference type="Proteomes" id="UP001530315"/>
    </source>
</evidence>
<dbReference type="Pfam" id="PF24906">
    <property type="entry name" value="Zf_WRKY19"/>
    <property type="match status" value="1"/>
</dbReference>
<dbReference type="PANTHER" id="PTHR31827:SF1">
    <property type="entry name" value="EMB|CAB89363.1"/>
    <property type="match status" value="1"/>
</dbReference>
<dbReference type="InterPro" id="IPR056866">
    <property type="entry name" value="Znf_WRKY19"/>
</dbReference>
<keyword evidence="3" id="KW-1185">Reference proteome</keyword>
<dbReference type="EMBL" id="JALLAZ020001836">
    <property type="protein sequence ID" value="KAL3762093.1"/>
    <property type="molecule type" value="Genomic_DNA"/>
</dbReference>
<evidence type="ECO:0000259" key="1">
    <source>
        <dbReference type="Pfam" id="PF24906"/>
    </source>
</evidence>
<dbReference type="Proteomes" id="UP001530315">
    <property type="component" value="Unassembled WGS sequence"/>
</dbReference>
<sequence length="175" mass="19323">MKQRERNRRAAEDRAAEEKRESENIVCLAATPAAFAPLLSELADEEETLISVKVKAKDLCCFEGCDNQIRAGGVCSRHGAKQTRRTCSMEGCTNQARSKGDLCVTHGAKTKRCSHEGCTKQVVRGGKCTGHAESAKNICWFVQHRGMLRVGYHDKRLANSWSAGNTPSRVTVERE</sequence>
<dbReference type="AlphaFoldDB" id="A0ABD3MDS8"/>
<proteinExistence type="predicted"/>
<reference evidence="2 3" key="1">
    <citation type="submission" date="2024-10" db="EMBL/GenBank/DDBJ databases">
        <title>Updated reference genomes for cyclostephanoid diatoms.</title>
        <authorList>
            <person name="Roberts W.R."/>
            <person name="Alverson A.J."/>
        </authorList>
    </citation>
    <scope>NUCLEOTIDE SEQUENCE [LARGE SCALE GENOMIC DNA]</scope>
    <source>
        <strain evidence="2 3">AJA276-08</strain>
    </source>
</reference>
<feature type="domain" description="WRKY19-like zinc finger" evidence="1">
    <location>
        <begin position="84"/>
        <end position="107"/>
    </location>
</feature>
<dbReference type="PANTHER" id="PTHR31827">
    <property type="entry name" value="EMB|CAB89363.1"/>
    <property type="match status" value="1"/>
</dbReference>
<comment type="caution">
    <text evidence="2">The sequence shown here is derived from an EMBL/GenBank/DDBJ whole genome shotgun (WGS) entry which is preliminary data.</text>
</comment>
<organism evidence="2 3">
    <name type="scientific">Stephanodiscus triporus</name>
    <dbReference type="NCBI Taxonomy" id="2934178"/>
    <lineage>
        <taxon>Eukaryota</taxon>
        <taxon>Sar</taxon>
        <taxon>Stramenopiles</taxon>
        <taxon>Ochrophyta</taxon>
        <taxon>Bacillariophyta</taxon>
        <taxon>Coscinodiscophyceae</taxon>
        <taxon>Thalassiosirophycidae</taxon>
        <taxon>Stephanodiscales</taxon>
        <taxon>Stephanodiscaceae</taxon>
        <taxon>Stephanodiscus</taxon>
    </lineage>
</organism>
<protein>
    <recommendedName>
        <fullName evidence="1">WRKY19-like zinc finger domain-containing protein</fullName>
    </recommendedName>
</protein>
<evidence type="ECO:0000313" key="2">
    <source>
        <dbReference type="EMBL" id="KAL3762093.1"/>
    </source>
</evidence>
<gene>
    <name evidence="2" type="ORF">ACHAW5_008833</name>
</gene>
<name>A0ABD3MDS8_9STRA</name>
<accession>A0ABD3MDS8</accession>